<dbReference type="SMART" id="SM00729">
    <property type="entry name" value="Elp3"/>
    <property type="match status" value="1"/>
</dbReference>
<dbReference type="Gene3D" id="3.80.30.20">
    <property type="entry name" value="tm_1862 like domain"/>
    <property type="match status" value="1"/>
</dbReference>
<evidence type="ECO:0000313" key="9">
    <source>
        <dbReference type="Proteomes" id="UP000295008"/>
    </source>
</evidence>
<evidence type="ECO:0000256" key="1">
    <source>
        <dbReference type="ARBA" id="ARBA00001966"/>
    </source>
</evidence>
<dbReference type="RefSeq" id="WP_165908148.1">
    <property type="nucleotide sequence ID" value="NZ_SLUN01000029.1"/>
</dbReference>
<dbReference type="InterPro" id="IPR023404">
    <property type="entry name" value="rSAM_horseshoe"/>
</dbReference>
<dbReference type="Proteomes" id="UP000295008">
    <property type="component" value="Unassembled WGS sequence"/>
</dbReference>
<dbReference type="CDD" id="cd01335">
    <property type="entry name" value="Radical_SAM"/>
    <property type="match status" value="1"/>
</dbReference>
<dbReference type="GO" id="GO:0003824">
    <property type="term" value="F:catalytic activity"/>
    <property type="evidence" value="ECO:0007669"/>
    <property type="project" value="InterPro"/>
</dbReference>
<keyword evidence="2" id="KW-0949">S-adenosyl-L-methionine</keyword>
<dbReference type="InterPro" id="IPR051198">
    <property type="entry name" value="BchE-like"/>
</dbReference>
<dbReference type="GO" id="GO:0005829">
    <property type="term" value="C:cytosol"/>
    <property type="evidence" value="ECO:0007669"/>
    <property type="project" value="TreeGrafter"/>
</dbReference>
<dbReference type="SFLD" id="SFLDS00029">
    <property type="entry name" value="Radical_SAM"/>
    <property type="match status" value="1"/>
</dbReference>
<dbReference type="AlphaFoldDB" id="A0A4R1R8P4"/>
<evidence type="ECO:0000256" key="2">
    <source>
        <dbReference type="ARBA" id="ARBA00022691"/>
    </source>
</evidence>
<keyword evidence="3" id="KW-0479">Metal-binding</keyword>
<sequence>MKILLTTLNAKFVHTSLGLWSIYQYCRGDYPELQFREFNINQDLDWVGGEIFLERAAVVAFSCNIWNLQLTLNISRRLKALAPQTLIVLGGPEVWDDPAGLLSRNPWIDQIIVGEGELTFKEWLAEYAAPAPRWEGIRGLVYRDAAGKPLRNEERPPLADLDQLPFPYPDDLRPFREKLVYYETSRGCPYHCQYCLSANERGVRFLPMERVKRELLRFIAAEVAQIKLVDRSFNCHPGRAKEIWRFLLEHPGRTNFHFEIVGDLLDEESLEILSQAPPGLFQFEVGVQSTHPETLRLIERRMDFDRLARQCGRLARQSNVFIHLDLIAGLPAEDYQTFGRSFDDNLAIRPHRLQLGFLKLLRGSGLRNKAAEYGYIYTEEAPYEVLANRWIGYAELLRLKIIEDLLERYYNSGRFRLSFEYLFPRFPGPFRLFEAFGDWWKSRGYDQVAHKVKDLYGYLLQFGAAALGDGATLANTLKYDLLAQERLVELPEWAGGSAPELQRIGYRLWQEAALRERYIPDWAGLSIREIQRKVVFAAFDFDPAGLAADPGREPARRRFTYLFVYRPQGVAAHLLPEEMIR</sequence>
<dbReference type="Gene3D" id="3.40.50.280">
    <property type="entry name" value="Cobalamin-binding domain"/>
    <property type="match status" value="1"/>
</dbReference>
<evidence type="ECO:0000256" key="5">
    <source>
        <dbReference type="ARBA" id="ARBA00023014"/>
    </source>
</evidence>
<keyword evidence="4" id="KW-0408">Iron</keyword>
<evidence type="ECO:0000256" key="3">
    <source>
        <dbReference type="ARBA" id="ARBA00022723"/>
    </source>
</evidence>
<dbReference type="Pfam" id="PF13311">
    <property type="entry name" value="DUF4080"/>
    <property type="match status" value="1"/>
</dbReference>
<feature type="domain" description="Radical SAM core" evidence="7">
    <location>
        <begin position="174"/>
        <end position="403"/>
    </location>
</feature>
<dbReference type="GO" id="GO:0051536">
    <property type="term" value="F:iron-sulfur cluster binding"/>
    <property type="evidence" value="ECO:0007669"/>
    <property type="project" value="UniProtKB-KW"/>
</dbReference>
<comment type="cofactor">
    <cofactor evidence="1">
        <name>[4Fe-4S] cluster</name>
        <dbReference type="ChEBI" id="CHEBI:49883"/>
    </cofactor>
</comment>
<accession>A0A4R1R8P4</accession>
<gene>
    <name evidence="8" type="ORF">EDC14_102917</name>
</gene>
<feature type="domain" description="B12-binding" evidence="6">
    <location>
        <begin position="1"/>
        <end position="134"/>
    </location>
</feature>
<dbReference type="SUPFAM" id="SSF102114">
    <property type="entry name" value="Radical SAM enzymes"/>
    <property type="match status" value="1"/>
</dbReference>
<name>A0A4R1R8P4_HYDET</name>
<dbReference type="InterPro" id="IPR058240">
    <property type="entry name" value="rSAM_sf"/>
</dbReference>
<dbReference type="Pfam" id="PF04055">
    <property type="entry name" value="Radical_SAM"/>
    <property type="match status" value="1"/>
</dbReference>
<evidence type="ECO:0000259" key="7">
    <source>
        <dbReference type="PROSITE" id="PS51918"/>
    </source>
</evidence>
<proteinExistence type="predicted"/>
<dbReference type="PROSITE" id="PS51332">
    <property type="entry name" value="B12_BINDING"/>
    <property type="match status" value="1"/>
</dbReference>
<dbReference type="CDD" id="cd02068">
    <property type="entry name" value="radical_SAM_B12_BD"/>
    <property type="match status" value="1"/>
</dbReference>
<evidence type="ECO:0000259" key="6">
    <source>
        <dbReference type="PROSITE" id="PS51332"/>
    </source>
</evidence>
<dbReference type="SFLD" id="SFLDG01082">
    <property type="entry name" value="B12-binding_domain_containing"/>
    <property type="match status" value="1"/>
</dbReference>
<dbReference type="InterPro" id="IPR025288">
    <property type="entry name" value="DUF4080"/>
</dbReference>
<dbReference type="GO" id="GO:0046872">
    <property type="term" value="F:metal ion binding"/>
    <property type="evidence" value="ECO:0007669"/>
    <property type="project" value="UniProtKB-KW"/>
</dbReference>
<dbReference type="EMBL" id="SLUN01000029">
    <property type="protein sequence ID" value="TCL61988.1"/>
    <property type="molecule type" value="Genomic_DNA"/>
</dbReference>
<comment type="caution">
    <text evidence="8">The sequence shown here is derived from an EMBL/GenBank/DDBJ whole genome shotgun (WGS) entry which is preliminary data.</text>
</comment>
<dbReference type="InterPro" id="IPR007197">
    <property type="entry name" value="rSAM"/>
</dbReference>
<dbReference type="InterPro" id="IPR006638">
    <property type="entry name" value="Elp3/MiaA/NifB-like_rSAM"/>
</dbReference>
<protein>
    <submittedName>
        <fullName evidence="8">Radical SAM superfamily enzyme YgiQ (UPF0313 family)</fullName>
    </submittedName>
</protein>
<dbReference type="InterPro" id="IPR006158">
    <property type="entry name" value="Cobalamin-bd"/>
</dbReference>
<reference evidence="8 9" key="1">
    <citation type="submission" date="2019-03" db="EMBL/GenBank/DDBJ databases">
        <title>Genomic Encyclopedia of Type Strains, Phase IV (KMG-IV): sequencing the most valuable type-strain genomes for metagenomic binning, comparative biology and taxonomic classification.</title>
        <authorList>
            <person name="Goeker M."/>
        </authorList>
    </citation>
    <scope>NUCLEOTIDE SEQUENCE [LARGE SCALE GENOMIC DNA]</scope>
    <source>
        <strain evidence="8 9">LX-B</strain>
    </source>
</reference>
<evidence type="ECO:0000256" key="4">
    <source>
        <dbReference type="ARBA" id="ARBA00023004"/>
    </source>
</evidence>
<dbReference type="PROSITE" id="PS51918">
    <property type="entry name" value="RADICAL_SAM"/>
    <property type="match status" value="1"/>
</dbReference>
<keyword evidence="5" id="KW-0411">Iron-sulfur</keyword>
<keyword evidence="9" id="KW-1185">Reference proteome</keyword>
<evidence type="ECO:0000313" key="8">
    <source>
        <dbReference type="EMBL" id="TCL61988.1"/>
    </source>
</evidence>
<dbReference type="PANTHER" id="PTHR43409">
    <property type="entry name" value="ANAEROBIC MAGNESIUM-PROTOPORPHYRIN IX MONOMETHYL ESTER CYCLASE-RELATED"/>
    <property type="match status" value="1"/>
</dbReference>
<dbReference type="Pfam" id="PF02310">
    <property type="entry name" value="B12-binding"/>
    <property type="match status" value="1"/>
</dbReference>
<dbReference type="GO" id="GO:0031419">
    <property type="term" value="F:cobalamin binding"/>
    <property type="evidence" value="ECO:0007669"/>
    <property type="project" value="InterPro"/>
</dbReference>
<dbReference type="PANTHER" id="PTHR43409:SF16">
    <property type="entry name" value="SLR0320 PROTEIN"/>
    <property type="match status" value="1"/>
</dbReference>
<organism evidence="8 9">
    <name type="scientific">Hydrogenispora ethanolica</name>
    <dbReference type="NCBI Taxonomy" id="1082276"/>
    <lineage>
        <taxon>Bacteria</taxon>
        <taxon>Bacillati</taxon>
        <taxon>Bacillota</taxon>
        <taxon>Hydrogenispora</taxon>
    </lineage>
</organism>